<reference evidence="3" key="2">
    <citation type="submission" date="2023-07" db="EMBL/GenBank/DDBJ databases">
        <title>Description of novel Chryseobacterium sp. strain C-2.</title>
        <authorList>
            <person name="Saticioglu I.B."/>
        </authorList>
    </citation>
    <scope>NUCLEOTIDE SEQUENCE [LARGE SCALE GENOMIC DNA]</scope>
    <source>
        <strain evidence="3">C-2</strain>
    </source>
</reference>
<sequence length="149" mass="17295">MKAYKIILISCLILVLSCKNHETAPKEKTKFQVSKYKEIPSKYIGKFSVHTETEATSTGIASISYYFTIKKNEAFLETNTYHEPIRCNGKYKIIDKADYIELYYDGEESNCKSEYPDFEIKKDKENFFIKGVGNEAASIDWQELKKNKN</sequence>
<reference evidence="1" key="3">
    <citation type="submission" date="2024-05" db="EMBL/GenBank/DDBJ databases">
        <title>Description of novel Chryseobacterium sp. strain C-2.</title>
        <authorList>
            <person name="Saticioglu I.B."/>
        </authorList>
    </citation>
    <scope>NUCLEOTIDE SEQUENCE</scope>
    <source>
        <strain evidence="1">C-2</strain>
    </source>
</reference>
<evidence type="ECO:0000313" key="1">
    <source>
        <dbReference type="EMBL" id="MBD3906223.1"/>
    </source>
</evidence>
<dbReference type="AlphaFoldDB" id="A0A9Q3YTG4"/>
<dbReference type="PROSITE" id="PS51257">
    <property type="entry name" value="PROKAR_LIPOPROTEIN"/>
    <property type="match status" value="1"/>
</dbReference>
<evidence type="ECO:0000313" key="4">
    <source>
        <dbReference type="Proteomes" id="UP001107960"/>
    </source>
</evidence>
<comment type="caution">
    <text evidence="2">The sequence shown here is derived from an EMBL/GenBank/DDBJ whole genome shotgun (WGS) entry which is preliminary data.</text>
</comment>
<dbReference type="EMBL" id="JACXXP010000027">
    <property type="protein sequence ID" value="MBD3906223.1"/>
    <property type="molecule type" value="Genomic_DNA"/>
</dbReference>
<proteinExistence type="predicted"/>
<reference evidence="2" key="1">
    <citation type="submission" date="2021-11" db="EMBL/GenBank/DDBJ databases">
        <title>Description of novel Chryseobacterium species.</title>
        <authorList>
            <person name="Saticioglu I.B."/>
            <person name="Ay H."/>
            <person name="Altun S."/>
            <person name="Duman M."/>
        </authorList>
    </citation>
    <scope>NUCLEOTIDE SEQUENCE</scope>
    <source>
        <strain evidence="2">C-39</strain>
    </source>
</reference>
<gene>
    <name evidence="1" type="ORF">IEW27_16685</name>
    <name evidence="2" type="ORF">LNP80_21590</name>
</gene>
<dbReference type="RefSeq" id="WP_191180642.1">
    <property type="nucleotide sequence ID" value="NZ_JACXXP010000027.1"/>
</dbReference>
<evidence type="ECO:0000313" key="3">
    <source>
        <dbReference type="Proteomes" id="UP000603715"/>
    </source>
</evidence>
<evidence type="ECO:0008006" key="5">
    <source>
        <dbReference type="Google" id="ProtNLM"/>
    </source>
</evidence>
<protein>
    <recommendedName>
        <fullName evidence="5">Lipoprotein</fullName>
    </recommendedName>
</protein>
<dbReference type="Proteomes" id="UP001107960">
    <property type="component" value="Unassembled WGS sequence"/>
</dbReference>
<accession>A0A9Q3YTG4</accession>
<dbReference type="Proteomes" id="UP000603715">
    <property type="component" value="Unassembled WGS sequence"/>
</dbReference>
<keyword evidence="3" id="KW-1185">Reference proteome</keyword>
<dbReference type="EMBL" id="JAJJML010000001">
    <property type="protein sequence ID" value="MCC9036804.1"/>
    <property type="molecule type" value="Genomic_DNA"/>
</dbReference>
<name>A0A9Q3YTG4_9FLAO</name>
<organism evidence="2 4">
    <name type="scientific">Chryseobacterium muglaense</name>
    <dbReference type="NCBI Taxonomy" id="2893752"/>
    <lineage>
        <taxon>Bacteria</taxon>
        <taxon>Pseudomonadati</taxon>
        <taxon>Bacteroidota</taxon>
        <taxon>Flavobacteriia</taxon>
        <taxon>Flavobacteriales</taxon>
        <taxon>Weeksellaceae</taxon>
        <taxon>Chryseobacterium group</taxon>
        <taxon>Chryseobacterium</taxon>
    </lineage>
</organism>
<evidence type="ECO:0000313" key="2">
    <source>
        <dbReference type="EMBL" id="MCC9036804.1"/>
    </source>
</evidence>